<dbReference type="PROSITE" id="PS51257">
    <property type="entry name" value="PROKAR_LIPOPROTEIN"/>
    <property type="match status" value="1"/>
</dbReference>
<comment type="caution">
    <text evidence="7">The sequence shown here is derived from an EMBL/GenBank/DDBJ whole genome shotgun (WGS) entry which is preliminary data.</text>
</comment>
<evidence type="ECO:0000256" key="3">
    <source>
        <dbReference type="ARBA" id="ARBA00022692"/>
    </source>
</evidence>
<comment type="subcellular location">
    <subcellularLocation>
        <location evidence="1">Cell membrane</location>
        <topology evidence="1">Multi-pass membrane protein</topology>
    </subcellularLocation>
</comment>
<keyword evidence="2" id="KW-1003">Cell membrane</keyword>
<keyword evidence="3" id="KW-0812">Transmembrane</keyword>
<feature type="domain" description="Single Cache" evidence="6">
    <location>
        <begin position="439"/>
        <end position="515"/>
    </location>
</feature>
<dbReference type="EMBL" id="JAPTGC010000001">
    <property type="protein sequence ID" value="MCZ0861804.1"/>
    <property type="molecule type" value="Genomic_DNA"/>
</dbReference>
<dbReference type="InterPro" id="IPR004010">
    <property type="entry name" value="Double_Cache_2"/>
</dbReference>
<reference evidence="7" key="1">
    <citation type="submission" date="2022-12" db="EMBL/GenBank/DDBJ databases">
        <title>Isolation and characterisation of novel Methanocorpusculum spp. from native Australian herbivores indicates the genus is ancestrally host-associated.</title>
        <authorList>
            <person name="Volmer J.G."/>
            <person name="Soo R.M."/>
            <person name="Evans P.N."/>
            <person name="Hoedt E.C."/>
            <person name="Astorga Alsina A.L."/>
            <person name="Woodcroft B.J."/>
            <person name="Tyson G.W."/>
            <person name="Hugenholtz P."/>
            <person name="Morrison M."/>
        </authorList>
    </citation>
    <scope>NUCLEOTIDE SEQUENCE</scope>
    <source>
        <strain evidence="7">CW153</strain>
    </source>
</reference>
<dbReference type="Gene3D" id="3.30.450.20">
    <property type="entry name" value="PAS domain"/>
    <property type="match status" value="2"/>
</dbReference>
<dbReference type="RefSeq" id="WP_268921989.1">
    <property type="nucleotide sequence ID" value="NZ_JAPTGC010000001.1"/>
</dbReference>
<evidence type="ECO:0000313" key="8">
    <source>
        <dbReference type="Proteomes" id="UP001141336"/>
    </source>
</evidence>
<proteinExistence type="predicted"/>
<evidence type="ECO:0000256" key="2">
    <source>
        <dbReference type="ARBA" id="ARBA00022475"/>
    </source>
</evidence>
<organism evidence="7 8">
    <name type="scientific">Methanocorpusculum vombati</name>
    <dbReference type="NCBI Taxonomy" id="3002864"/>
    <lineage>
        <taxon>Archaea</taxon>
        <taxon>Methanobacteriati</taxon>
        <taxon>Methanobacteriota</taxon>
        <taxon>Stenosarchaea group</taxon>
        <taxon>Methanomicrobia</taxon>
        <taxon>Methanomicrobiales</taxon>
        <taxon>Methanocorpusculaceae</taxon>
        <taxon>Methanocorpusculum</taxon>
    </lineage>
</organism>
<dbReference type="InterPro" id="IPR033480">
    <property type="entry name" value="sCache_2"/>
</dbReference>
<evidence type="ECO:0000259" key="6">
    <source>
        <dbReference type="SMART" id="SM01049"/>
    </source>
</evidence>
<keyword evidence="4" id="KW-1133">Transmembrane helix</keyword>
<name>A0ABT4IJ87_9EURY</name>
<feature type="domain" description="Single Cache" evidence="6">
    <location>
        <begin position="303"/>
        <end position="382"/>
    </location>
</feature>
<protein>
    <submittedName>
        <fullName evidence="7">Cache domain-containing protein</fullName>
    </submittedName>
</protein>
<dbReference type="InterPro" id="IPR033479">
    <property type="entry name" value="dCache_1"/>
</dbReference>
<accession>A0ABT4IJ87</accession>
<keyword evidence="8" id="KW-1185">Reference proteome</keyword>
<evidence type="ECO:0000256" key="1">
    <source>
        <dbReference type="ARBA" id="ARBA00004651"/>
    </source>
</evidence>
<dbReference type="Proteomes" id="UP001141336">
    <property type="component" value="Unassembled WGS sequence"/>
</dbReference>
<dbReference type="Pfam" id="PF02743">
    <property type="entry name" value="dCache_1"/>
    <property type="match status" value="1"/>
</dbReference>
<evidence type="ECO:0000313" key="7">
    <source>
        <dbReference type="EMBL" id="MCZ0861804.1"/>
    </source>
</evidence>
<dbReference type="SMART" id="SM01049">
    <property type="entry name" value="Cache_2"/>
    <property type="match status" value="2"/>
</dbReference>
<evidence type="ECO:0000256" key="4">
    <source>
        <dbReference type="ARBA" id="ARBA00022989"/>
    </source>
</evidence>
<gene>
    <name evidence="7" type="ORF">O0S09_00850</name>
</gene>
<keyword evidence="5" id="KW-0472">Membrane</keyword>
<evidence type="ECO:0000256" key="5">
    <source>
        <dbReference type="ARBA" id="ARBA00023136"/>
    </source>
</evidence>
<sequence>MSKIDAGNIGRGCGVVLLLAALLILTVSSAGCISQPEQEPSLEEKYADQLAAAENLTNIVGAYLVNGSQALRKAADIIAEDPTNETLVDQIFADIYTTYTSVKYFLVVNPEKQIIDAYPAENQIITPYISVMVKNPALTYSADSPAITMKAVRIDTGDDILVSILPLINKNGTYTGYLIVILDPALIYEKLVKNFEESTGYSAWIIEQDGRIIYTPERSQREDSILEMTAPNQTELNILTQTILHTKSGVETYSAYSYGKLKIVSRVAAWDSVHAPANISLSSPVIVVTSDIDSTMQVDTPTRTTNLKLEEFARSAYLYIQKEGKEAALAEFNKPDGNFTTQEYYIAAFDTNNTQLANPYRPGLLGADRTDYMDINGVSSVKMLTNRAKQGGGYVTDVYENPADNMTPELKVAYVLPIDETWYITVGEYYPEIRATISPDTRMNMIQYGREIIAFVQKEGKKAALASLNNGSHYRGDIELSIYDSAGNTLVHDPNPWSTENLLGITDIYGASIGRDTLAMARAGGGFNYINLPSKSDATTRLSLGYVQPIDDEWFILLTVPMKMLETV</sequence>
<dbReference type="Pfam" id="PF08269">
    <property type="entry name" value="dCache_2"/>
    <property type="match status" value="1"/>
</dbReference>